<dbReference type="InterPro" id="IPR036291">
    <property type="entry name" value="NAD(P)-bd_dom_sf"/>
</dbReference>
<sequence length="269" mass="28646">MGRHVVDQLLQRGQRVRAMTRKPDKAGLPAGVELVSGDLAQPETLPAVLAGVDRVYLFPVVENTEASLARMREAGVSRVVVLSSLSVEHSAPGQSALGDYHLAIERAVEASGIPWTHLRPGAFAGNTLEWARSIRAEGVVRAPYGEAQQTPIHEADIAAVAVAALLDEGHAGAKYPLSGPAAISRVAQVRAIGEAIGRDLRFEEISPEAWRAQVSAFMPAGIIDTLLAYWAASVETPDPVYPDVEKVLGRPPRTFAQWAADNAKAFAAP</sequence>
<dbReference type="PANTHER" id="PTHR43162">
    <property type="match status" value="1"/>
</dbReference>
<dbReference type="PANTHER" id="PTHR43162:SF1">
    <property type="entry name" value="PRESTALK A DIFFERENTIATION PROTEIN A"/>
    <property type="match status" value="1"/>
</dbReference>
<gene>
    <name evidence="2" type="ORF">CAP_8772</name>
</gene>
<dbReference type="Pfam" id="PF13460">
    <property type="entry name" value="NAD_binding_10"/>
    <property type="match status" value="1"/>
</dbReference>
<protein>
    <recommendedName>
        <fullName evidence="1">NAD(P)-binding domain-containing protein</fullName>
    </recommendedName>
</protein>
<evidence type="ECO:0000313" key="3">
    <source>
        <dbReference type="Proteomes" id="UP000019678"/>
    </source>
</evidence>
<accession>A0A017SVU8</accession>
<proteinExistence type="predicted"/>
<organism evidence="2 3">
    <name type="scientific">Chondromyces apiculatus DSM 436</name>
    <dbReference type="NCBI Taxonomy" id="1192034"/>
    <lineage>
        <taxon>Bacteria</taxon>
        <taxon>Pseudomonadati</taxon>
        <taxon>Myxococcota</taxon>
        <taxon>Polyangia</taxon>
        <taxon>Polyangiales</taxon>
        <taxon>Polyangiaceae</taxon>
        <taxon>Chondromyces</taxon>
    </lineage>
</organism>
<name>A0A017SVU8_9BACT</name>
<dbReference type="InterPro" id="IPR016040">
    <property type="entry name" value="NAD(P)-bd_dom"/>
</dbReference>
<dbReference type="eggNOG" id="COG0702">
    <property type="taxonomic scope" value="Bacteria"/>
</dbReference>
<dbReference type="Gene3D" id="3.40.50.720">
    <property type="entry name" value="NAD(P)-binding Rossmann-like Domain"/>
    <property type="match status" value="1"/>
</dbReference>
<dbReference type="InterPro" id="IPR051604">
    <property type="entry name" value="Ergot_Alk_Oxidoreductase"/>
</dbReference>
<reference evidence="2 3" key="1">
    <citation type="submission" date="2013-05" db="EMBL/GenBank/DDBJ databases">
        <title>Genome assembly of Chondromyces apiculatus DSM 436.</title>
        <authorList>
            <person name="Sharma G."/>
            <person name="Khatri I."/>
            <person name="Kaur C."/>
            <person name="Mayilraj S."/>
            <person name="Subramanian S."/>
        </authorList>
    </citation>
    <scope>NUCLEOTIDE SEQUENCE [LARGE SCALE GENOMIC DNA]</scope>
    <source>
        <strain evidence="2 3">DSM 436</strain>
    </source>
</reference>
<dbReference type="SUPFAM" id="SSF51735">
    <property type="entry name" value="NAD(P)-binding Rossmann-fold domains"/>
    <property type="match status" value="1"/>
</dbReference>
<evidence type="ECO:0000259" key="1">
    <source>
        <dbReference type="Pfam" id="PF13460"/>
    </source>
</evidence>
<evidence type="ECO:0000313" key="2">
    <source>
        <dbReference type="EMBL" id="EYF01059.1"/>
    </source>
</evidence>
<comment type="caution">
    <text evidence="2">The sequence shown here is derived from an EMBL/GenBank/DDBJ whole genome shotgun (WGS) entry which is preliminary data.</text>
</comment>
<dbReference type="EMBL" id="ASRX01000091">
    <property type="protein sequence ID" value="EYF01059.1"/>
    <property type="molecule type" value="Genomic_DNA"/>
</dbReference>
<dbReference type="Proteomes" id="UP000019678">
    <property type="component" value="Unassembled WGS sequence"/>
</dbReference>
<keyword evidence="3" id="KW-1185">Reference proteome</keyword>
<dbReference type="AlphaFoldDB" id="A0A017SVU8"/>
<dbReference type="STRING" id="1192034.CAP_8772"/>
<feature type="domain" description="NAD(P)-binding" evidence="1">
    <location>
        <begin position="2"/>
        <end position="167"/>
    </location>
</feature>